<comment type="caution">
    <text evidence="1">The sequence shown here is derived from an EMBL/GenBank/DDBJ whole genome shotgun (WGS) entry which is preliminary data.</text>
</comment>
<dbReference type="EMBL" id="JAKFFV010000020">
    <property type="protein sequence ID" value="MCF2501414.1"/>
    <property type="molecule type" value="Genomic_DNA"/>
</dbReference>
<accession>A0A9X1TUK0</accession>
<name>A0A9X1TUK0_9BACT</name>
<dbReference type="AlphaFoldDB" id="A0A9X1TUK0"/>
<proteinExistence type="predicted"/>
<evidence type="ECO:0000313" key="1">
    <source>
        <dbReference type="EMBL" id="MCF2501414.1"/>
    </source>
</evidence>
<protein>
    <submittedName>
        <fullName evidence="1">Uncharacterized protein</fullName>
    </submittedName>
</protein>
<dbReference type="RefSeq" id="WP_235179581.1">
    <property type="nucleotide sequence ID" value="NZ_JAKFFV010000020.1"/>
</dbReference>
<organism evidence="1 2">
    <name type="scientific">Dyadobacter chenhuakuii</name>
    <dbReference type="NCBI Taxonomy" id="2909339"/>
    <lineage>
        <taxon>Bacteria</taxon>
        <taxon>Pseudomonadati</taxon>
        <taxon>Bacteroidota</taxon>
        <taxon>Cytophagia</taxon>
        <taxon>Cytophagales</taxon>
        <taxon>Spirosomataceae</taxon>
        <taxon>Dyadobacter</taxon>
    </lineage>
</organism>
<sequence>MMKLNVMLAATLMVAGMQYTMKSPKRPLRQPYPATGFWVTESKPGKTGTIVRYYANSNRLVSTVAEPANLDITKLSVRRYLNKKLAGELSRDTTKASIQKLYETN</sequence>
<dbReference type="Proteomes" id="UP001139411">
    <property type="component" value="Unassembled WGS sequence"/>
</dbReference>
<reference evidence="1" key="1">
    <citation type="submission" date="2022-01" db="EMBL/GenBank/DDBJ databases">
        <title>Novel species in genus Dyadobacter.</title>
        <authorList>
            <person name="Ma C."/>
        </authorList>
    </citation>
    <scope>NUCLEOTIDE SEQUENCE</scope>
    <source>
        <strain evidence="1">CY357</strain>
    </source>
</reference>
<gene>
    <name evidence="1" type="ORF">L0661_24060</name>
</gene>
<evidence type="ECO:0000313" key="2">
    <source>
        <dbReference type="Proteomes" id="UP001139411"/>
    </source>
</evidence>